<evidence type="ECO:0000256" key="7">
    <source>
        <dbReference type="SAM" id="MobiDB-lite"/>
    </source>
</evidence>
<dbReference type="EMBL" id="CP063458">
    <property type="protein sequence ID" value="QOV87659.1"/>
    <property type="molecule type" value="Genomic_DNA"/>
</dbReference>
<evidence type="ECO:0000256" key="1">
    <source>
        <dbReference type="ARBA" id="ARBA00022679"/>
    </source>
</evidence>
<keyword evidence="5" id="KW-0829">Tyrosine-protein kinase</keyword>
<evidence type="ECO:0000256" key="3">
    <source>
        <dbReference type="ARBA" id="ARBA00022777"/>
    </source>
</evidence>
<keyword evidence="6" id="KW-0175">Coiled coil</keyword>
<dbReference type="CDD" id="cd05387">
    <property type="entry name" value="BY-kinase"/>
    <property type="match status" value="1"/>
</dbReference>
<evidence type="ECO:0000313" key="10">
    <source>
        <dbReference type="EMBL" id="QOV87659.1"/>
    </source>
</evidence>
<dbReference type="InterPro" id="IPR027417">
    <property type="entry name" value="P-loop_NTPase"/>
</dbReference>
<sequence length="747" mass="83552">MTTLPQTTPVRVPRSVSGSPLAGPSGAMMAGGAGMLPPPGGLTGGDVMRVIRQNLWLIILAVIAGGICGYLVNNYYLVKYHSRYKTSGLMMVRSLSELPEPGSRRTTPGIEETQMLQATHAGTIMHEGLFLQAMSEPGGKIRETAWFASFQNEADPMAEMKKDLRANLRVTPSKSSRLIEIEMTTSDPKDAKKIIEELGDLHIRNYADRHRKDENEAVGLMTKEKRFLQLELDEEVNKQLGELESSLGSDTVEVSANYNGKRMMLDRMLQERSQINSQLAGLNAQLNGMETDVRDGRTPSEVQTLLSRDGRYLSAKQRLDDMDVEIDQLAIKLGEGHDLVVSYKKRREGYRQKLDEIREELKADYTETYRSQLRNQVNAYNANGNVIDQEIDKLSRSLGDLNNKMQRYRVLLEKERRLRDKINAMEAEIRMISQFRVATNWAQVEWSSKPQNPDFPSFPKLPITMAVAMMLSLALSVGIAFLRELTDTTVRSPRDVAKVGQLTLLGLIPHEQDDPQAQGARLPLSILDAPNSHIAEQFRQIRTRLQYAHSLDTTRSLLITSPSPEDGKSTVACNIAASLALNGRRILLVDANFRRPQLNTLFNVPNEQGFGDALSDLDKMPECVRPTEVPNLSLMVAGTRPVNPTELLESQFFIDFIERALEEFDHVIFDSGPLLMVSESVAMAPRVDGVITVVRARGNSRGLLQRLRDELRKVKADHLGVVLNAVRSQGGGYYGRNIKSYYAYQNA</sequence>
<feature type="coiled-coil region" evidence="6">
    <location>
        <begin position="265"/>
        <end position="292"/>
    </location>
</feature>
<keyword evidence="8" id="KW-0472">Membrane</keyword>
<evidence type="ECO:0000256" key="8">
    <source>
        <dbReference type="SAM" id="Phobius"/>
    </source>
</evidence>
<evidence type="ECO:0000256" key="6">
    <source>
        <dbReference type="SAM" id="Coils"/>
    </source>
</evidence>
<feature type="coiled-coil region" evidence="6">
    <location>
        <begin position="340"/>
        <end position="367"/>
    </location>
</feature>
<dbReference type="SUPFAM" id="SSF52540">
    <property type="entry name" value="P-loop containing nucleoside triphosphate hydrolases"/>
    <property type="match status" value="1"/>
</dbReference>
<name>A0A7M2WQI4_9BACT</name>
<dbReference type="KEGG" id="hbs:IPV69_15340"/>
<keyword evidence="8" id="KW-1133">Transmembrane helix</keyword>
<protein>
    <submittedName>
        <fullName evidence="10">Polysaccharide biosynthesis tyrosine autokinase</fullName>
        <ecNumber evidence="10">2.7.10.2</ecNumber>
    </submittedName>
</protein>
<evidence type="ECO:0000256" key="5">
    <source>
        <dbReference type="ARBA" id="ARBA00023137"/>
    </source>
</evidence>
<feature type="domain" description="AAA" evidence="9">
    <location>
        <begin position="567"/>
        <end position="714"/>
    </location>
</feature>
<organism evidence="10 11">
    <name type="scientific">Humisphaera borealis</name>
    <dbReference type="NCBI Taxonomy" id="2807512"/>
    <lineage>
        <taxon>Bacteria</taxon>
        <taxon>Pseudomonadati</taxon>
        <taxon>Planctomycetota</taxon>
        <taxon>Phycisphaerae</taxon>
        <taxon>Tepidisphaerales</taxon>
        <taxon>Tepidisphaeraceae</taxon>
        <taxon>Humisphaera</taxon>
    </lineage>
</organism>
<feature type="transmembrane region" description="Helical" evidence="8">
    <location>
        <begin position="55"/>
        <end position="77"/>
    </location>
</feature>
<keyword evidence="2" id="KW-0547">Nucleotide-binding</keyword>
<keyword evidence="11" id="KW-1185">Reference proteome</keyword>
<dbReference type="EC" id="2.7.10.2" evidence="10"/>
<dbReference type="InterPro" id="IPR025669">
    <property type="entry name" value="AAA_dom"/>
</dbReference>
<proteinExistence type="predicted"/>
<dbReference type="NCBIfam" id="TIGR01007">
    <property type="entry name" value="eps_fam"/>
    <property type="match status" value="1"/>
</dbReference>
<dbReference type="InterPro" id="IPR005702">
    <property type="entry name" value="Wzc-like_C"/>
</dbReference>
<dbReference type="GO" id="GO:0005524">
    <property type="term" value="F:ATP binding"/>
    <property type="evidence" value="ECO:0007669"/>
    <property type="project" value="UniProtKB-KW"/>
</dbReference>
<dbReference type="PANTHER" id="PTHR32309">
    <property type="entry name" value="TYROSINE-PROTEIN KINASE"/>
    <property type="match status" value="1"/>
</dbReference>
<evidence type="ECO:0000256" key="2">
    <source>
        <dbReference type="ARBA" id="ARBA00022741"/>
    </source>
</evidence>
<dbReference type="RefSeq" id="WP_206290568.1">
    <property type="nucleotide sequence ID" value="NZ_CP063458.1"/>
</dbReference>
<accession>A0A7M2WQI4</accession>
<evidence type="ECO:0000256" key="4">
    <source>
        <dbReference type="ARBA" id="ARBA00022840"/>
    </source>
</evidence>
<reference evidence="10 11" key="1">
    <citation type="submission" date="2020-10" db="EMBL/GenBank/DDBJ databases">
        <title>Wide distribution of Phycisphaera-like planctomycetes from WD2101 soil group in peatlands and genome analysis of the first cultivated representative.</title>
        <authorList>
            <person name="Dedysh S.N."/>
            <person name="Beletsky A.V."/>
            <person name="Ivanova A."/>
            <person name="Kulichevskaya I.S."/>
            <person name="Suzina N.E."/>
            <person name="Philippov D.A."/>
            <person name="Rakitin A.L."/>
            <person name="Mardanov A.V."/>
            <person name="Ravin N.V."/>
        </authorList>
    </citation>
    <scope>NUCLEOTIDE SEQUENCE [LARGE SCALE GENOMIC DNA]</scope>
    <source>
        <strain evidence="10 11">M1803</strain>
    </source>
</reference>
<dbReference type="GO" id="GO:0004715">
    <property type="term" value="F:non-membrane spanning protein tyrosine kinase activity"/>
    <property type="evidence" value="ECO:0007669"/>
    <property type="project" value="UniProtKB-EC"/>
</dbReference>
<keyword evidence="4" id="KW-0067">ATP-binding</keyword>
<keyword evidence="3" id="KW-0418">Kinase</keyword>
<dbReference type="Proteomes" id="UP000593765">
    <property type="component" value="Chromosome"/>
</dbReference>
<gene>
    <name evidence="10" type="ORF">IPV69_15340</name>
</gene>
<dbReference type="AlphaFoldDB" id="A0A7M2WQI4"/>
<evidence type="ECO:0000313" key="11">
    <source>
        <dbReference type="Proteomes" id="UP000593765"/>
    </source>
</evidence>
<dbReference type="PANTHER" id="PTHR32309:SF31">
    <property type="entry name" value="CAPSULAR EXOPOLYSACCHARIDE FAMILY"/>
    <property type="match status" value="1"/>
</dbReference>
<dbReference type="Pfam" id="PF13614">
    <property type="entry name" value="AAA_31"/>
    <property type="match status" value="1"/>
</dbReference>
<evidence type="ECO:0000259" key="9">
    <source>
        <dbReference type="Pfam" id="PF13614"/>
    </source>
</evidence>
<dbReference type="InterPro" id="IPR050445">
    <property type="entry name" value="Bact_polysacc_biosynth/exp"/>
</dbReference>
<feature type="coiled-coil region" evidence="6">
    <location>
        <begin position="391"/>
        <end position="428"/>
    </location>
</feature>
<keyword evidence="8" id="KW-0812">Transmembrane</keyword>
<keyword evidence="1 10" id="KW-0808">Transferase</keyword>
<feature type="region of interest" description="Disordered" evidence="7">
    <location>
        <begin position="1"/>
        <end position="23"/>
    </location>
</feature>
<dbReference type="Gene3D" id="3.40.50.300">
    <property type="entry name" value="P-loop containing nucleotide triphosphate hydrolases"/>
    <property type="match status" value="1"/>
</dbReference>